<dbReference type="PANTHER" id="PTHR10974">
    <property type="entry name" value="FI08016P-RELATED"/>
    <property type="match status" value="1"/>
</dbReference>
<dbReference type="InterPro" id="IPR017850">
    <property type="entry name" value="Alkaline_phosphatase_core_sf"/>
</dbReference>
<dbReference type="OrthoDB" id="413313at2759"/>
<gene>
    <name evidence="2" type="ORF">MELIAE_LOCUS7613</name>
</gene>
<keyword evidence="1" id="KW-0812">Transmembrane</keyword>
<keyword evidence="3" id="KW-1185">Reference proteome</keyword>
<dbReference type="Proteomes" id="UP001154078">
    <property type="component" value="Chromosome 5"/>
</dbReference>
<keyword evidence="1" id="KW-0472">Membrane</keyword>
<dbReference type="Pfam" id="PF02995">
    <property type="entry name" value="DUF229"/>
    <property type="match status" value="1"/>
</dbReference>
<dbReference type="PANTHER" id="PTHR10974:SF73">
    <property type="entry name" value="FI21235P1"/>
    <property type="match status" value="1"/>
</dbReference>
<evidence type="ECO:0000313" key="3">
    <source>
        <dbReference type="Proteomes" id="UP001154078"/>
    </source>
</evidence>
<sequence>MHMYNIMHLRRAFIFIFFIFILGFIFLITRDSFLPEEDRNLTLKKINTFIKLDKKNVGCVQPKLSVFAPEIMKFVKHVPNIDCSKSKQDWVKCRESVCKIQKSVKQLYGPIKCTFTDIIRVDDFKLEDGQTVSSDDSYTLIKSDVVKVSCVGSSREKWSATLMGIRKDKLIQETSNWDEVSDNALKMNVLMFGFDSISRNSFQRKLPKSYDYLMNDLEGVVLQGYNIIGDGTPQALIPILTGKTELELPDTRKRMKNSEFVNSYPFVWNDYKDAGYVTGFFEDVAELGTFTYRLNGFKETPVDHYMRTYYVAALKERNKWPKLCAGDIPRHKVMLNAIKDFYSVYKSNPKFLFGFHGELSHDDYNLVQVADQDLTELLKSLKESNALNNTILILMADHGHRFAEIRNTIQGKQEERLPFFSFTFPKWFKEHHKTAYNNFVSNVDKLSTPLDIYETLKSILNLKNTGIADLSHRSISLFSKIPAERNCADAYIEPHWCACLEWEKVSVSEPIVERLSAVFVKTLNDYTYDHANVCERLAIADILWVTKLKPNEKLVTFKKNADRDGFVGEFSAKMDIKFDMYQIKVMLKPGNSLFEASFTHHKADDRIDLKLSDVSRINMYGRQARCIEDDFPNLRKYCYCKDDIP</sequence>
<organism evidence="2 3">
    <name type="scientific">Brassicogethes aeneus</name>
    <name type="common">Rape pollen beetle</name>
    <name type="synonym">Meligethes aeneus</name>
    <dbReference type="NCBI Taxonomy" id="1431903"/>
    <lineage>
        <taxon>Eukaryota</taxon>
        <taxon>Metazoa</taxon>
        <taxon>Ecdysozoa</taxon>
        <taxon>Arthropoda</taxon>
        <taxon>Hexapoda</taxon>
        <taxon>Insecta</taxon>
        <taxon>Pterygota</taxon>
        <taxon>Neoptera</taxon>
        <taxon>Endopterygota</taxon>
        <taxon>Coleoptera</taxon>
        <taxon>Polyphaga</taxon>
        <taxon>Cucujiformia</taxon>
        <taxon>Nitidulidae</taxon>
        <taxon>Meligethinae</taxon>
        <taxon>Brassicogethes</taxon>
    </lineage>
</organism>
<evidence type="ECO:0000256" key="1">
    <source>
        <dbReference type="SAM" id="Phobius"/>
    </source>
</evidence>
<dbReference type="FunFam" id="3.40.720.10:FF:000017">
    <property type="entry name" value="Predicted protein"/>
    <property type="match status" value="1"/>
</dbReference>
<dbReference type="Gene3D" id="3.40.720.10">
    <property type="entry name" value="Alkaline Phosphatase, subunit A"/>
    <property type="match status" value="1"/>
</dbReference>
<reference evidence="2" key="1">
    <citation type="submission" date="2021-12" db="EMBL/GenBank/DDBJ databases">
        <authorList>
            <person name="King R."/>
        </authorList>
    </citation>
    <scope>NUCLEOTIDE SEQUENCE</scope>
</reference>
<feature type="transmembrane region" description="Helical" evidence="1">
    <location>
        <begin position="12"/>
        <end position="29"/>
    </location>
</feature>
<keyword evidence="1" id="KW-1133">Transmembrane helix</keyword>
<dbReference type="AlphaFoldDB" id="A0A9P0B7H7"/>
<dbReference type="EMBL" id="OV121136">
    <property type="protein sequence ID" value="CAH0556728.1"/>
    <property type="molecule type" value="Genomic_DNA"/>
</dbReference>
<name>A0A9P0B7H7_BRAAE</name>
<proteinExistence type="predicted"/>
<accession>A0A9P0B7H7</accession>
<evidence type="ECO:0000313" key="2">
    <source>
        <dbReference type="EMBL" id="CAH0556728.1"/>
    </source>
</evidence>
<dbReference type="GO" id="GO:0005615">
    <property type="term" value="C:extracellular space"/>
    <property type="evidence" value="ECO:0007669"/>
    <property type="project" value="TreeGrafter"/>
</dbReference>
<dbReference type="CDD" id="cd16021">
    <property type="entry name" value="ALP_like"/>
    <property type="match status" value="1"/>
</dbReference>
<protein>
    <submittedName>
        <fullName evidence="2">Uncharacterized protein</fullName>
    </submittedName>
</protein>
<dbReference type="SUPFAM" id="SSF53649">
    <property type="entry name" value="Alkaline phosphatase-like"/>
    <property type="match status" value="1"/>
</dbReference>
<dbReference type="InterPro" id="IPR004245">
    <property type="entry name" value="DUF229"/>
</dbReference>